<evidence type="ECO:0000313" key="2">
    <source>
        <dbReference type="Proteomes" id="UP000789901"/>
    </source>
</evidence>
<evidence type="ECO:0000313" key="1">
    <source>
        <dbReference type="EMBL" id="CAG8851212.1"/>
    </source>
</evidence>
<dbReference type="Proteomes" id="UP000789901">
    <property type="component" value="Unassembled WGS sequence"/>
</dbReference>
<feature type="non-terminal residue" evidence="1">
    <location>
        <position position="41"/>
    </location>
</feature>
<organism evidence="1 2">
    <name type="scientific">Gigaspora margarita</name>
    <dbReference type="NCBI Taxonomy" id="4874"/>
    <lineage>
        <taxon>Eukaryota</taxon>
        <taxon>Fungi</taxon>
        <taxon>Fungi incertae sedis</taxon>
        <taxon>Mucoromycota</taxon>
        <taxon>Glomeromycotina</taxon>
        <taxon>Glomeromycetes</taxon>
        <taxon>Diversisporales</taxon>
        <taxon>Gigasporaceae</taxon>
        <taxon>Gigaspora</taxon>
    </lineage>
</organism>
<proteinExistence type="predicted"/>
<dbReference type="EMBL" id="CAJVQB010104895">
    <property type="protein sequence ID" value="CAG8851212.1"/>
    <property type="molecule type" value="Genomic_DNA"/>
</dbReference>
<protein>
    <submittedName>
        <fullName evidence="1">9239_t:CDS:1</fullName>
    </submittedName>
</protein>
<accession>A0ABN7XA97</accession>
<keyword evidence="2" id="KW-1185">Reference proteome</keyword>
<name>A0ABN7XA97_GIGMA</name>
<gene>
    <name evidence="1" type="ORF">GMARGA_LOCUS40617</name>
</gene>
<sequence>MTKLSIDIVYKIAKERESKCFLTKYINARNHLQWGCKNEHK</sequence>
<comment type="caution">
    <text evidence="1">The sequence shown here is derived from an EMBL/GenBank/DDBJ whole genome shotgun (WGS) entry which is preliminary data.</text>
</comment>
<reference evidence="1 2" key="1">
    <citation type="submission" date="2021-06" db="EMBL/GenBank/DDBJ databases">
        <authorList>
            <person name="Kallberg Y."/>
            <person name="Tangrot J."/>
            <person name="Rosling A."/>
        </authorList>
    </citation>
    <scope>NUCLEOTIDE SEQUENCE [LARGE SCALE GENOMIC DNA]</scope>
    <source>
        <strain evidence="1 2">120-4 pot B 10/14</strain>
    </source>
</reference>